<evidence type="ECO:0000256" key="1">
    <source>
        <dbReference type="ARBA" id="ARBA00022603"/>
    </source>
</evidence>
<dbReference type="GO" id="GO:0046983">
    <property type="term" value="F:protein dimerization activity"/>
    <property type="evidence" value="ECO:0007669"/>
    <property type="project" value="InterPro"/>
</dbReference>
<keyword evidence="3" id="KW-0949">S-adenosyl-L-methionine</keyword>
<evidence type="ECO:0000256" key="3">
    <source>
        <dbReference type="ARBA" id="ARBA00022691"/>
    </source>
</evidence>
<protein>
    <recommendedName>
        <fullName evidence="9">O-methyltransferase domain-containing protein</fullName>
    </recommendedName>
</protein>
<dbReference type="InterPro" id="IPR016461">
    <property type="entry name" value="COMT-like"/>
</dbReference>
<comment type="caution">
    <text evidence="7">The sequence shown here is derived from an EMBL/GenBank/DDBJ whole genome shotgun (WGS) entry which is preliminary data.</text>
</comment>
<dbReference type="Gene3D" id="1.10.10.10">
    <property type="entry name" value="Winged helix-like DNA-binding domain superfamily/Winged helix DNA-binding domain"/>
    <property type="match status" value="1"/>
</dbReference>
<reference evidence="7 8" key="1">
    <citation type="submission" date="2018-10" db="EMBL/GenBank/DDBJ databases">
        <title>A high-quality apple genome assembly.</title>
        <authorList>
            <person name="Hu J."/>
        </authorList>
    </citation>
    <scope>NUCLEOTIDE SEQUENCE [LARGE SCALE GENOMIC DNA]</scope>
    <source>
        <strain evidence="8">cv. HFTH1</strain>
        <tissue evidence="7">Young leaf</tissue>
    </source>
</reference>
<dbReference type="InterPro" id="IPR012967">
    <property type="entry name" value="COMT_dimerisation"/>
</dbReference>
<dbReference type="InterPro" id="IPR029063">
    <property type="entry name" value="SAM-dependent_MTases_sf"/>
</dbReference>
<evidence type="ECO:0008006" key="9">
    <source>
        <dbReference type="Google" id="ProtNLM"/>
    </source>
</evidence>
<dbReference type="EMBL" id="RDQH01000327">
    <property type="protein sequence ID" value="RXI07985.1"/>
    <property type="molecule type" value="Genomic_DNA"/>
</dbReference>
<dbReference type="FunFam" id="3.40.50.150:FF:000057">
    <property type="entry name" value="O-methyltransferase ZRP4"/>
    <property type="match status" value="1"/>
</dbReference>
<evidence type="ECO:0000259" key="4">
    <source>
        <dbReference type="Pfam" id="PF00891"/>
    </source>
</evidence>
<sequence length="508" mass="56853">MGLNNGEVGAISHELLGAQAHVWNHMFQFINSMSLKCAVQLGIPDVIHNHGQPISLSELVARLNIHPSKAHFMSRLMRILVHSDFFAQHDHVHHDRDDAEEEVAVVLYSLTPASGLFLKDGPLNTTPFLLMILDQVITDPFHSMGNWLQMNCGDDLVPCTPFEVANGMPFWELSAKKPRFGDLFNEAMEADSKLIAGVVVEECGGVFEGLKSLVDVGGGTGTMAKAIANAFPNINCTVFDQPHVVADLEGMTHNLGFVGGDMFEEIPPANAILLKWILHDWNDEESVKILKKCREAIFLNKNEGRKKKIIIIDIVVGYADNKTKVDKKSIETQLMFDMLMMSTITGKERSESEWEKIFLAAGFSHYNITHMLGLSFELEEMLMGHTAGISEPRSSKGRLLPYAESSELDDIDTTDCSEQILYTAFFEELAKNNFKYDTVIWLSISLLLVSRPSFIPFWGITTIEKHVPLSLVIDIIIEQGTDTGLTVLYNLLLFSVTWKKKKKTLRNN</sequence>
<dbReference type="PANTHER" id="PTHR11746">
    <property type="entry name" value="O-METHYLTRANSFERASE"/>
    <property type="match status" value="1"/>
</dbReference>
<dbReference type="InterPro" id="IPR056059">
    <property type="entry name" value="DUF7642"/>
</dbReference>
<keyword evidence="2" id="KW-0808">Transferase</keyword>
<dbReference type="GO" id="GO:0008171">
    <property type="term" value="F:O-methyltransferase activity"/>
    <property type="evidence" value="ECO:0007669"/>
    <property type="project" value="InterPro"/>
</dbReference>
<dbReference type="Gene3D" id="3.40.50.150">
    <property type="entry name" value="Vaccinia Virus protein VP39"/>
    <property type="match status" value="1"/>
</dbReference>
<dbReference type="Proteomes" id="UP000290289">
    <property type="component" value="Chromosome 1"/>
</dbReference>
<keyword evidence="8" id="KW-1185">Reference proteome</keyword>
<dbReference type="Pfam" id="PF00891">
    <property type="entry name" value="Methyltransf_2"/>
    <property type="match status" value="1"/>
</dbReference>
<accession>A0A498KQK8</accession>
<dbReference type="PROSITE" id="PS51683">
    <property type="entry name" value="SAM_OMT_II"/>
    <property type="match status" value="1"/>
</dbReference>
<dbReference type="InterPro" id="IPR036388">
    <property type="entry name" value="WH-like_DNA-bd_sf"/>
</dbReference>
<evidence type="ECO:0000259" key="5">
    <source>
        <dbReference type="Pfam" id="PF08100"/>
    </source>
</evidence>
<evidence type="ECO:0000313" key="7">
    <source>
        <dbReference type="EMBL" id="RXI07985.1"/>
    </source>
</evidence>
<dbReference type="Pfam" id="PF24649">
    <property type="entry name" value="DUF7642"/>
    <property type="match status" value="1"/>
</dbReference>
<feature type="domain" description="DUF7642" evidence="6">
    <location>
        <begin position="449"/>
        <end position="494"/>
    </location>
</feature>
<dbReference type="SUPFAM" id="SSF53335">
    <property type="entry name" value="S-adenosyl-L-methionine-dependent methyltransferases"/>
    <property type="match status" value="1"/>
</dbReference>
<dbReference type="SUPFAM" id="SSF46785">
    <property type="entry name" value="Winged helix' DNA-binding domain"/>
    <property type="match status" value="1"/>
</dbReference>
<gene>
    <name evidence="7" type="ORF">DVH24_014551</name>
</gene>
<evidence type="ECO:0000259" key="6">
    <source>
        <dbReference type="Pfam" id="PF24649"/>
    </source>
</evidence>
<dbReference type="InterPro" id="IPR036390">
    <property type="entry name" value="WH_DNA-bd_sf"/>
</dbReference>
<dbReference type="FunFam" id="1.10.10.10:FF:000213">
    <property type="entry name" value="Coniferyl alcohol 9-O-methyltransferase"/>
    <property type="match status" value="1"/>
</dbReference>
<evidence type="ECO:0000313" key="8">
    <source>
        <dbReference type="Proteomes" id="UP000290289"/>
    </source>
</evidence>
<evidence type="ECO:0000256" key="2">
    <source>
        <dbReference type="ARBA" id="ARBA00022679"/>
    </source>
</evidence>
<keyword evidence="1" id="KW-0489">Methyltransferase</keyword>
<dbReference type="GO" id="GO:0032259">
    <property type="term" value="P:methylation"/>
    <property type="evidence" value="ECO:0007669"/>
    <property type="project" value="UniProtKB-KW"/>
</dbReference>
<organism evidence="7 8">
    <name type="scientific">Malus domestica</name>
    <name type="common">Apple</name>
    <name type="synonym">Pyrus malus</name>
    <dbReference type="NCBI Taxonomy" id="3750"/>
    <lineage>
        <taxon>Eukaryota</taxon>
        <taxon>Viridiplantae</taxon>
        <taxon>Streptophyta</taxon>
        <taxon>Embryophyta</taxon>
        <taxon>Tracheophyta</taxon>
        <taxon>Spermatophyta</taxon>
        <taxon>Magnoliopsida</taxon>
        <taxon>eudicotyledons</taxon>
        <taxon>Gunneridae</taxon>
        <taxon>Pentapetalae</taxon>
        <taxon>rosids</taxon>
        <taxon>fabids</taxon>
        <taxon>Rosales</taxon>
        <taxon>Rosaceae</taxon>
        <taxon>Amygdaloideae</taxon>
        <taxon>Maleae</taxon>
        <taxon>Malus</taxon>
    </lineage>
</organism>
<name>A0A498KQK8_MALDO</name>
<dbReference type="AlphaFoldDB" id="A0A498KQK8"/>
<feature type="domain" description="O-methyltransferase C-terminal" evidence="4">
    <location>
        <begin position="145"/>
        <end position="364"/>
    </location>
</feature>
<dbReference type="GO" id="GO:0009717">
    <property type="term" value="P:isoflavonoid biosynthetic process"/>
    <property type="evidence" value="ECO:0007669"/>
    <property type="project" value="UniProtKB-ARBA"/>
</dbReference>
<proteinExistence type="predicted"/>
<dbReference type="GO" id="GO:0008757">
    <property type="term" value="F:S-adenosylmethionine-dependent methyltransferase activity"/>
    <property type="evidence" value="ECO:0007669"/>
    <property type="project" value="UniProtKB-ARBA"/>
</dbReference>
<dbReference type="Pfam" id="PF08100">
    <property type="entry name" value="Dimerisation"/>
    <property type="match status" value="1"/>
</dbReference>
<feature type="domain" description="O-methyltransferase dimerisation" evidence="5">
    <location>
        <begin position="23"/>
        <end position="120"/>
    </location>
</feature>
<dbReference type="STRING" id="3750.A0A498KQK8"/>
<dbReference type="InterPro" id="IPR001077">
    <property type="entry name" value="COMT_C"/>
</dbReference>